<evidence type="ECO:0000256" key="10">
    <source>
        <dbReference type="RuleBase" id="RU363079"/>
    </source>
</evidence>
<comment type="subcellular location">
    <subcellularLocation>
        <location evidence="1">Endosome membrane</location>
        <topology evidence="1">Multi-pass membrane protein</topology>
    </subcellularLocation>
    <subcellularLocation>
        <location evidence="2">Golgi apparatus membrane</location>
        <topology evidence="2">Multi-pass membrane protein</topology>
    </subcellularLocation>
</comment>
<evidence type="ECO:0000256" key="4">
    <source>
        <dbReference type="ARBA" id="ARBA00022692"/>
    </source>
</evidence>
<evidence type="ECO:0000313" key="12">
    <source>
        <dbReference type="Proteomes" id="UP000636800"/>
    </source>
</evidence>
<dbReference type="Pfam" id="PF02990">
    <property type="entry name" value="EMP70"/>
    <property type="match status" value="1"/>
</dbReference>
<organism evidence="11 12">
    <name type="scientific">Vanilla planifolia</name>
    <name type="common">Vanilla</name>
    <dbReference type="NCBI Taxonomy" id="51239"/>
    <lineage>
        <taxon>Eukaryota</taxon>
        <taxon>Viridiplantae</taxon>
        <taxon>Streptophyta</taxon>
        <taxon>Embryophyta</taxon>
        <taxon>Tracheophyta</taxon>
        <taxon>Spermatophyta</taxon>
        <taxon>Magnoliopsida</taxon>
        <taxon>Liliopsida</taxon>
        <taxon>Asparagales</taxon>
        <taxon>Orchidaceae</taxon>
        <taxon>Vanilloideae</taxon>
        <taxon>Vanilleae</taxon>
        <taxon>Vanilla</taxon>
    </lineage>
</organism>
<dbReference type="AlphaFoldDB" id="A0A835UJ65"/>
<evidence type="ECO:0000256" key="7">
    <source>
        <dbReference type="ARBA" id="ARBA00022989"/>
    </source>
</evidence>
<comment type="similarity">
    <text evidence="3 10">Belongs to the nonaspanin (TM9SF) (TC 9.A.2) family.</text>
</comment>
<name>A0A835UJ65_VANPL</name>
<keyword evidence="4" id="KW-0812">Transmembrane</keyword>
<evidence type="ECO:0000256" key="1">
    <source>
        <dbReference type="ARBA" id="ARBA00004337"/>
    </source>
</evidence>
<dbReference type="EMBL" id="JADCNL010000011">
    <property type="protein sequence ID" value="KAG0461336.1"/>
    <property type="molecule type" value="Genomic_DNA"/>
</dbReference>
<keyword evidence="9" id="KW-0472">Membrane</keyword>
<dbReference type="OrthoDB" id="369569at2759"/>
<comment type="caution">
    <text evidence="11">The sequence shown here is derived from an EMBL/GenBank/DDBJ whole genome shotgun (WGS) entry which is preliminary data.</text>
</comment>
<keyword evidence="8" id="KW-0333">Golgi apparatus</keyword>
<dbReference type="InterPro" id="IPR004240">
    <property type="entry name" value="EMP70"/>
</dbReference>
<evidence type="ECO:0000256" key="6">
    <source>
        <dbReference type="ARBA" id="ARBA00022753"/>
    </source>
</evidence>
<protein>
    <recommendedName>
        <fullName evidence="10">Transmembrane 9 superfamily member</fullName>
    </recommendedName>
</protein>
<evidence type="ECO:0000256" key="2">
    <source>
        <dbReference type="ARBA" id="ARBA00004653"/>
    </source>
</evidence>
<feature type="chain" id="PRO_5033094324" description="Transmembrane 9 superfamily member" evidence="10">
    <location>
        <begin position="27"/>
        <end position="223"/>
    </location>
</feature>
<dbReference type="GO" id="GO:0072657">
    <property type="term" value="P:protein localization to membrane"/>
    <property type="evidence" value="ECO:0007669"/>
    <property type="project" value="TreeGrafter"/>
</dbReference>
<keyword evidence="6" id="KW-0967">Endosome</keyword>
<keyword evidence="7" id="KW-1133">Transmembrane helix</keyword>
<dbReference type="GO" id="GO:0000139">
    <property type="term" value="C:Golgi membrane"/>
    <property type="evidence" value="ECO:0007669"/>
    <property type="project" value="UniProtKB-SubCell"/>
</dbReference>
<evidence type="ECO:0000256" key="8">
    <source>
        <dbReference type="ARBA" id="ARBA00023034"/>
    </source>
</evidence>
<evidence type="ECO:0000256" key="9">
    <source>
        <dbReference type="ARBA" id="ARBA00023136"/>
    </source>
</evidence>
<feature type="signal peptide" evidence="10">
    <location>
        <begin position="1"/>
        <end position="26"/>
    </location>
</feature>
<evidence type="ECO:0000256" key="3">
    <source>
        <dbReference type="ARBA" id="ARBA00005227"/>
    </source>
</evidence>
<accession>A0A835UJ65</accession>
<evidence type="ECO:0000256" key="5">
    <source>
        <dbReference type="ARBA" id="ARBA00022729"/>
    </source>
</evidence>
<sequence length="223" mass="25537">MSLPARSQIWILFFHLLQLLSSPVRGFYLPGSYPIKYKIGDTVSVKKRIDEMYQVNLILDNLPAIRYTTKEDLVHHWTGYPIGVNLRDSYFIFNHLKFTVLVHKYEEPATVAAASATSVGDTSAFRGDRDGPGYMVVGFEVVPCSFPHDAESIKNLKPREKYPTKIQCEPTTVSMELKEKQPLVFTYEVSFVESDIRWPSRWDAYLKMEGLRCTGSPSSTRSW</sequence>
<keyword evidence="12" id="KW-1185">Reference proteome</keyword>
<dbReference type="Proteomes" id="UP000636800">
    <property type="component" value="Chromosome 11"/>
</dbReference>
<dbReference type="GO" id="GO:0010008">
    <property type="term" value="C:endosome membrane"/>
    <property type="evidence" value="ECO:0007669"/>
    <property type="project" value="UniProtKB-SubCell"/>
</dbReference>
<proteinExistence type="inferred from homology"/>
<dbReference type="PANTHER" id="PTHR10766">
    <property type="entry name" value="TRANSMEMBRANE 9 SUPERFAMILY PROTEIN"/>
    <property type="match status" value="1"/>
</dbReference>
<reference evidence="11 12" key="1">
    <citation type="journal article" date="2020" name="Nat. Food">
        <title>A phased Vanilla planifolia genome enables genetic improvement of flavour and production.</title>
        <authorList>
            <person name="Hasing T."/>
            <person name="Tang H."/>
            <person name="Brym M."/>
            <person name="Khazi F."/>
            <person name="Huang T."/>
            <person name="Chambers A.H."/>
        </authorList>
    </citation>
    <scope>NUCLEOTIDE SEQUENCE [LARGE SCALE GENOMIC DNA]</scope>
    <source>
        <tissue evidence="11">Leaf</tissue>
    </source>
</reference>
<keyword evidence="5 10" id="KW-0732">Signal</keyword>
<dbReference type="PANTHER" id="PTHR10766:SF55">
    <property type="entry name" value="TRANSMEMBRANE 9 SUPERFAMILY MEMBER 4"/>
    <property type="match status" value="1"/>
</dbReference>
<gene>
    <name evidence="11" type="ORF">HPP92_021633</name>
</gene>
<evidence type="ECO:0000313" key="11">
    <source>
        <dbReference type="EMBL" id="KAG0461336.1"/>
    </source>
</evidence>